<keyword evidence="3 7" id="KW-0698">rRNA processing</keyword>
<evidence type="ECO:0000256" key="1">
    <source>
        <dbReference type="ARBA" id="ARBA00004604"/>
    </source>
</evidence>
<feature type="compositionally biased region" description="Acidic residues" evidence="8">
    <location>
        <begin position="289"/>
        <end position="300"/>
    </location>
</feature>
<dbReference type="OrthoDB" id="445326at2759"/>
<dbReference type="EMBL" id="BDSP01000203">
    <property type="protein sequence ID" value="GAX23615.1"/>
    <property type="molecule type" value="Genomic_DNA"/>
</dbReference>
<dbReference type="PANTHER" id="PTHR17039">
    <property type="entry name" value="U3 SMALL NUCLEOLAR RIBONUCLEOPROTEIN PROTEIN MPP10"/>
    <property type="match status" value="1"/>
</dbReference>
<evidence type="ECO:0000256" key="7">
    <source>
        <dbReference type="PIRNR" id="PIRNR017300"/>
    </source>
</evidence>
<sequence>MSDQNELQSTRDFVALLSKPEDAAFSLLYNNSQERASTQFALLIQTADQLFRRIEVLSKIYQSIGKETESGLSGLDELYMGDEEEKVDTETLWGQVDLQNVALQTLLKQAIKRVSKATNKQSGPKSVRLLEDMDSDEVDSSSELDEEEPLQDDEEQTSEDEDNDEDEPKDDEARRMRERMERAMNDMDDDDDEEDEESIEGVNQREHPSNKSDADYDEPELVDPAAEELNNGFFDINEMEGFADDEEGYLPDSAYGEERPESTTEDIDKRTFHQKQRDGDFGEESKDNDSDEEDSEEDVDVGAGLFQKTTLQRRKNYREDDEVEALYGLYDDVVKDDDEDDDEYDDVINMTAADFFGKPDKKYFHKWKPHNDKNRRKNDDDDSWNEFEFGNSASEKGKVQWNEEDDEDIDDEDGEKESDGSDDEGGVMEDEAESIIPRKDKKSKIASKLEAQIQQLEKDMLAEKPWQMKGETTSSDRPVNSLLDSTPEFEIATKMAPIVTVEHTASIEEMIKKRILEEDWDDVVPRELPDVGWHKKRGELPEVSQEKSKLSLGELYEREYLKKATGYDVDAAEKETEEEKAINEMKALFANLCSKLDALSNYQFAPRPIEDEAEVRTITKPAIAMEEVLPLHVSDARGVAPEEVYGRKHGRDSVLRADSELEQQERKRLRSSKKAARRKIRKQKEADEKLISRLQPGLGLNNPYEKRKMREELQAARSRGTVTTGKQDSNEYSSSTTFFKRLQQEAHETVASGSKAAAKTSVTERVPRSSAKYKM</sequence>
<feature type="compositionally biased region" description="Basic and acidic residues" evidence="8">
    <location>
        <begin position="704"/>
        <end position="714"/>
    </location>
</feature>
<comment type="similarity">
    <text evidence="6 7">Belongs to the MPP10 family.</text>
</comment>
<feature type="compositionally biased region" description="Acidic residues" evidence="8">
    <location>
        <begin position="237"/>
        <end position="249"/>
    </location>
</feature>
<evidence type="ECO:0000313" key="10">
    <source>
        <dbReference type="Proteomes" id="UP000198406"/>
    </source>
</evidence>
<accession>A0A1Z5KBT7</accession>
<feature type="compositionally biased region" description="Acidic residues" evidence="8">
    <location>
        <begin position="132"/>
        <end position="170"/>
    </location>
</feature>
<gene>
    <name evidence="9" type="ORF">FisN_12Hh187</name>
</gene>
<dbReference type="GO" id="GO:0005732">
    <property type="term" value="C:sno(s)RNA-containing ribonucleoprotein complex"/>
    <property type="evidence" value="ECO:0007669"/>
    <property type="project" value="UniProtKB-UniRule"/>
</dbReference>
<proteinExistence type="inferred from homology"/>
<dbReference type="AlphaFoldDB" id="A0A1Z5KBT7"/>
<dbReference type="GO" id="GO:0032040">
    <property type="term" value="C:small-subunit processome"/>
    <property type="evidence" value="ECO:0007669"/>
    <property type="project" value="TreeGrafter"/>
</dbReference>
<dbReference type="InParanoid" id="A0A1Z5KBT7"/>
<keyword evidence="2 7" id="KW-0690">Ribosome biogenesis</keyword>
<evidence type="ECO:0000256" key="8">
    <source>
        <dbReference type="SAM" id="MobiDB-lite"/>
    </source>
</evidence>
<feature type="compositionally biased region" description="Basic residues" evidence="8">
    <location>
        <begin position="363"/>
        <end position="376"/>
    </location>
</feature>
<dbReference type="PANTHER" id="PTHR17039:SF0">
    <property type="entry name" value="U3 SMALL NUCLEOLAR RIBONUCLEOPROTEIN PROTEIN MPP10"/>
    <property type="match status" value="1"/>
</dbReference>
<dbReference type="Proteomes" id="UP000198406">
    <property type="component" value="Unassembled WGS sequence"/>
</dbReference>
<evidence type="ECO:0000256" key="6">
    <source>
        <dbReference type="ARBA" id="ARBA00029455"/>
    </source>
</evidence>
<evidence type="ECO:0000256" key="3">
    <source>
        <dbReference type="ARBA" id="ARBA00022552"/>
    </source>
</evidence>
<keyword evidence="4 7" id="KW-0539">Nucleus</keyword>
<dbReference type="Pfam" id="PF04006">
    <property type="entry name" value="Mpp10"/>
    <property type="match status" value="1"/>
</dbReference>
<dbReference type="GO" id="GO:0034457">
    <property type="term" value="C:Mpp10 complex"/>
    <property type="evidence" value="ECO:0007669"/>
    <property type="project" value="UniProtKB-UniRule"/>
</dbReference>
<name>A0A1Z5KBT7_FISSO</name>
<feature type="compositionally biased region" description="Basic and acidic residues" evidence="8">
    <location>
        <begin position="203"/>
        <end position="214"/>
    </location>
</feature>
<feature type="compositionally biased region" description="Acidic residues" evidence="8">
    <location>
        <begin position="186"/>
        <end position="199"/>
    </location>
</feature>
<evidence type="ECO:0000256" key="4">
    <source>
        <dbReference type="ARBA" id="ARBA00023242"/>
    </source>
</evidence>
<comment type="function">
    <text evidence="7">Involved in nucleolar processing of pre-18S ribosomal RNA.</text>
</comment>
<feature type="region of interest" description="Disordered" evidence="8">
    <location>
        <begin position="361"/>
        <end position="446"/>
    </location>
</feature>
<dbReference type="GO" id="GO:0006364">
    <property type="term" value="P:rRNA processing"/>
    <property type="evidence" value="ECO:0007669"/>
    <property type="project" value="UniProtKB-KW"/>
</dbReference>
<reference evidence="9 10" key="1">
    <citation type="journal article" date="2015" name="Plant Cell">
        <title>Oil accumulation by the oleaginous diatom Fistulifera solaris as revealed by the genome and transcriptome.</title>
        <authorList>
            <person name="Tanaka T."/>
            <person name="Maeda Y."/>
            <person name="Veluchamy A."/>
            <person name="Tanaka M."/>
            <person name="Abida H."/>
            <person name="Marechal E."/>
            <person name="Bowler C."/>
            <person name="Muto M."/>
            <person name="Sunaga Y."/>
            <person name="Tanaka M."/>
            <person name="Yoshino T."/>
            <person name="Taniguchi T."/>
            <person name="Fukuda Y."/>
            <person name="Nemoto M."/>
            <person name="Matsumoto M."/>
            <person name="Wong P.S."/>
            <person name="Aburatani S."/>
            <person name="Fujibuchi W."/>
        </authorList>
    </citation>
    <scope>NUCLEOTIDE SEQUENCE [LARGE SCALE GENOMIC DNA]</scope>
    <source>
        <strain evidence="9 10">JPCC DA0580</strain>
    </source>
</reference>
<comment type="subcellular location">
    <subcellularLocation>
        <location evidence="1 7">Nucleus</location>
        <location evidence="1 7">Nucleolus</location>
    </subcellularLocation>
</comment>
<evidence type="ECO:0000313" key="9">
    <source>
        <dbReference type="EMBL" id="GAX23615.1"/>
    </source>
</evidence>
<organism evidence="9 10">
    <name type="scientific">Fistulifera solaris</name>
    <name type="common">Oleaginous diatom</name>
    <dbReference type="NCBI Taxonomy" id="1519565"/>
    <lineage>
        <taxon>Eukaryota</taxon>
        <taxon>Sar</taxon>
        <taxon>Stramenopiles</taxon>
        <taxon>Ochrophyta</taxon>
        <taxon>Bacillariophyta</taxon>
        <taxon>Bacillariophyceae</taxon>
        <taxon>Bacillariophycidae</taxon>
        <taxon>Naviculales</taxon>
        <taxon>Naviculaceae</taxon>
        <taxon>Fistulifera</taxon>
    </lineage>
</organism>
<dbReference type="PIRSF" id="PIRSF017300">
    <property type="entry name" value="snoRNP_Mpp10"/>
    <property type="match status" value="1"/>
</dbReference>
<protein>
    <recommendedName>
        <fullName evidence="7">U3 small nucleolar ribonucleoprotein protein MPP10</fullName>
    </recommendedName>
</protein>
<feature type="compositionally biased region" description="Basic residues" evidence="8">
    <location>
        <begin position="667"/>
        <end position="682"/>
    </location>
</feature>
<feature type="compositionally biased region" description="Acidic residues" evidence="8">
    <location>
        <begin position="402"/>
        <end position="433"/>
    </location>
</feature>
<evidence type="ECO:0000256" key="5">
    <source>
        <dbReference type="ARBA" id="ARBA00023274"/>
    </source>
</evidence>
<feature type="compositionally biased region" description="Basic and acidic residues" evidence="8">
    <location>
        <begin position="256"/>
        <end position="288"/>
    </location>
</feature>
<feature type="region of interest" description="Disordered" evidence="8">
    <location>
        <begin position="114"/>
        <end position="304"/>
    </location>
</feature>
<keyword evidence="10" id="KW-1185">Reference proteome</keyword>
<dbReference type="InterPro" id="IPR012173">
    <property type="entry name" value="Mpp10"/>
</dbReference>
<feature type="compositionally biased region" description="Polar residues" evidence="8">
    <location>
        <begin position="720"/>
        <end position="738"/>
    </location>
</feature>
<feature type="compositionally biased region" description="Basic and acidic residues" evidence="8">
    <location>
        <begin position="171"/>
        <end position="185"/>
    </location>
</feature>
<feature type="region of interest" description="Disordered" evidence="8">
    <location>
        <begin position="660"/>
        <end position="775"/>
    </location>
</feature>
<comment type="caution">
    <text evidence="9">The sequence shown here is derived from an EMBL/GenBank/DDBJ whole genome shotgun (WGS) entry which is preliminary data.</text>
</comment>
<keyword evidence="5 7" id="KW-0687">Ribonucleoprotein</keyword>
<evidence type="ECO:0000256" key="2">
    <source>
        <dbReference type="ARBA" id="ARBA00022517"/>
    </source>
</evidence>